<protein>
    <submittedName>
        <fullName evidence="1">Tetratricopeptide repeat protein</fullName>
    </submittedName>
</protein>
<dbReference type="Proteomes" id="UP001597048">
    <property type="component" value="Unassembled WGS sequence"/>
</dbReference>
<evidence type="ECO:0000313" key="2">
    <source>
        <dbReference type="Proteomes" id="UP001597048"/>
    </source>
</evidence>
<accession>A0ABW3KEK8</accession>
<dbReference type="Pfam" id="PF14559">
    <property type="entry name" value="TPR_19"/>
    <property type="match status" value="1"/>
</dbReference>
<reference evidence="2" key="1">
    <citation type="journal article" date="2019" name="Int. J. Syst. Evol. Microbiol.">
        <title>The Global Catalogue of Microorganisms (GCM) 10K type strain sequencing project: providing services to taxonomists for standard genome sequencing and annotation.</title>
        <authorList>
            <consortium name="The Broad Institute Genomics Platform"/>
            <consortium name="The Broad Institute Genome Sequencing Center for Infectious Disease"/>
            <person name="Wu L."/>
            <person name="Ma J."/>
        </authorList>
    </citation>
    <scope>NUCLEOTIDE SEQUENCE [LARGE SCALE GENOMIC DNA]</scope>
    <source>
        <strain evidence="2">CCUG 60525</strain>
    </source>
</reference>
<keyword evidence="2" id="KW-1185">Reference proteome</keyword>
<name>A0ABW3KEK8_9GAMM</name>
<dbReference type="EMBL" id="JBHTJS010000002">
    <property type="protein sequence ID" value="MFD1006653.1"/>
    <property type="molecule type" value="Genomic_DNA"/>
</dbReference>
<dbReference type="SUPFAM" id="SSF48452">
    <property type="entry name" value="TPR-like"/>
    <property type="match status" value="1"/>
</dbReference>
<dbReference type="RefSeq" id="WP_379556580.1">
    <property type="nucleotide sequence ID" value="NZ_JBHTJS010000002.1"/>
</dbReference>
<dbReference type="Gene3D" id="1.25.40.10">
    <property type="entry name" value="Tetratricopeptide repeat domain"/>
    <property type="match status" value="1"/>
</dbReference>
<evidence type="ECO:0000313" key="1">
    <source>
        <dbReference type="EMBL" id="MFD1006653.1"/>
    </source>
</evidence>
<sequence>MMRLIIAKLTAKKPLWLASVCLLVWQVPPLLAHGQELAAPDYANVPMTDLMVNLPDADIDTFATEFLRQSASQQPIQTVSLPKPVVRGPSKLDFNEVVLGRSEWLSEINAQVDSALANNNWPLAEVKLAQVLAEYPDAHDSRLRLASLLYGRGALGQTRAVLQQGLELAPKQADLRLTLARLLAEQQRFAAALQQLSEANPVLAENLDYYSLKAEVARRSGECEQSIATYRQLLAHSRVGSWWLGLGLCQRELGEEYQTAFMQAQASADLGLASQRFVDQQLGQREQNVKAQTN</sequence>
<dbReference type="InterPro" id="IPR011990">
    <property type="entry name" value="TPR-like_helical_dom_sf"/>
</dbReference>
<organism evidence="1 2">
    <name type="scientific">Oceanisphaera ostreae</name>
    <dbReference type="NCBI Taxonomy" id="914151"/>
    <lineage>
        <taxon>Bacteria</taxon>
        <taxon>Pseudomonadati</taxon>
        <taxon>Pseudomonadota</taxon>
        <taxon>Gammaproteobacteria</taxon>
        <taxon>Aeromonadales</taxon>
        <taxon>Aeromonadaceae</taxon>
        <taxon>Oceanisphaera</taxon>
    </lineage>
</organism>
<comment type="caution">
    <text evidence="1">The sequence shown here is derived from an EMBL/GenBank/DDBJ whole genome shotgun (WGS) entry which is preliminary data.</text>
</comment>
<gene>
    <name evidence="1" type="ORF">ACFQ1C_00520</name>
</gene>
<proteinExistence type="predicted"/>